<evidence type="ECO:0000256" key="5">
    <source>
        <dbReference type="SAM" id="Phobius"/>
    </source>
</evidence>
<organism evidence="7 8">
    <name type="scientific">Bradyrhizobium icense</name>
    <dbReference type="NCBI Taxonomy" id="1274631"/>
    <lineage>
        <taxon>Bacteria</taxon>
        <taxon>Pseudomonadati</taxon>
        <taxon>Pseudomonadota</taxon>
        <taxon>Alphaproteobacteria</taxon>
        <taxon>Hyphomicrobiales</taxon>
        <taxon>Nitrobacteraceae</taxon>
        <taxon>Bradyrhizobium</taxon>
    </lineage>
</organism>
<keyword evidence="4 5" id="KW-0472">Membrane</keyword>
<feature type="transmembrane region" description="Helical" evidence="5">
    <location>
        <begin position="155"/>
        <end position="172"/>
    </location>
</feature>
<reference evidence="7 8" key="1">
    <citation type="submission" date="2016-07" db="EMBL/GenBank/DDBJ databases">
        <title>Complete genome sequence of Bradyrhizobium icense LMTR 13T, a potential inoculant strain isolated from lima bean (Phaseolus lunatus) in Peru.</title>
        <authorList>
            <person name="Ormeno-Orrillo E."/>
            <person name="Duran D."/>
            <person name="Rogel M.A."/>
            <person name="Rey L."/>
            <person name="Imperial J."/>
            <person name="Ruiz-Argueso T."/>
            <person name="Martinez-Romero E."/>
        </authorList>
    </citation>
    <scope>NUCLEOTIDE SEQUENCE [LARGE SCALE GENOMIC DNA]</scope>
    <source>
        <strain evidence="7 8">LMTR 13</strain>
    </source>
</reference>
<evidence type="ECO:0000256" key="2">
    <source>
        <dbReference type="ARBA" id="ARBA00022692"/>
    </source>
</evidence>
<dbReference type="KEGG" id="bic:LMTR13_09040"/>
<dbReference type="Proteomes" id="UP000092839">
    <property type="component" value="Chromosome"/>
</dbReference>
<gene>
    <name evidence="7" type="ORF">LMTR13_09040</name>
</gene>
<evidence type="ECO:0000256" key="4">
    <source>
        <dbReference type="ARBA" id="ARBA00023136"/>
    </source>
</evidence>
<name>A0A1B1URN9_9BRAD</name>
<dbReference type="GO" id="GO:0016020">
    <property type="term" value="C:membrane"/>
    <property type="evidence" value="ECO:0007669"/>
    <property type="project" value="UniProtKB-SubCell"/>
</dbReference>
<evidence type="ECO:0000256" key="3">
    <source>
        <dbReference type="ARBA" id="ARBA00022989"/>
    </source>
</evidence>
<dbReference type="Gene3D" id="1.20.1510.10">
    <property type="entry name" value="Cation efflux protein transmembrane domain"/>
    <property type="match status" value="1"/>
</dbReference>
<dbReference type="SUPFAM" id="SSF161111">
    <property type="entry name" value="Cation efflux protein transmembrane domain-like"/>
    <property type="match status" value="1"/>
</dbReference>
<feature type="transmembrane region" description="Helical" evidence="5">
    <location>
        <begin position="83"/>
        <end position="106"/>
    </location>
</feature>
<dbReference type="RefSeq" id="WP_065732542.1">
    <property type="nucleotide sequence ID" value="NZ_CP016428.1"/>
</dbReference>
<dbReference type="OrthoDB" id="9799649at2"/>
<keyword evidence="8" id="KW-1185">Reference proteome</keyword>
<dbReference type="Pfam" id="PF01545">
    <property type="entry name" value="Cation_efflux"/>
    <property type="match status" value="1"/>
</dbReference>
<keyword evidence="2 5" id="KW-0812">Transmembrane</keyword>
<evidence type="ECO:0000259" key="6">
    <source>
        <dbReference type="Pfam" id="PF01545"/>
    </source>
</evidence>
<sequence>MADCCCPPPLNLRKPEESAALKRVLWAVLGINAVMFLVEVGAGLAAGSASLQADAMDFLGDAANYGISLFVVGMAIHYRASAALLKGATMGAFGLWVIGTAIWHAFHGTLPSAFTMGVVGIAALIANAASFGLLWTYRHNDANMRSAWICTRNDVFGNLAVLLAALGVLGTGRGWPDIIVAAIMAGLALQGAGTVIGQSLGELRTSSVSAE</sequence>
<dbReference type="InterPro" id="IPR027469">
    <property type="entry name" value="Cation_efflux_TMD_sf"/>
</dbReference>
<dbReference type="EMBL" id="CP016428">
    <property type="protein sequence ID" value="ANW05413.1"/>
    <property type="molecule type" value="Genomic_DNA"/>
</dbReference>
<proteinExistence type="predicted"/>
<protein>
    <submittedName>
        <fullName evidence="7">Cobalt transporter</fullName>
    </submittedName>
</protein>
<dbReference type="AlphaFoldDB" id="A0A1B1URN9"/>
<feature type="transmembrane region" description="Helical" evidence="5">
    <location>
        <begin position="24"/>
        <end position="46"/>
    </location>
</feature>
<evidence type="ECO:0000313" key="8">
    <source>
        <dbReference type="Proteomes" id="UP000092839"/>
    </source>
</evidence>
<feature type="transmembrane region" description="Helical" evidence="5">
    <location>
        <begin position="112"/>
        <end position="135"/>
    </location>
</feature>
<feature type="transmembrane region" description="Helical" evidence="5">
    <location>
        <begin position="58"/>
        <end position="76"/>
    </location>
</feature>
<evidence type="ECO:0000313" key="7">
    <source>
        <dbReference type="EMBL" id="ANW05413.1"/>
    </source>
</evidence>
<accession>A0A1B1URN9</accession>
<keyword evidence="3 5" id="KW-1133">Transmembrane helix</keyword>
<evidence type="ECO:0000256" key="1">
    <source>
        <dbReference type="ARBA" id="ARBA00004141"/>
    </source>
</evidence>
<comment type="subcellular location">
    <subcellularLocation>
        <location evidence="1">Membrane</location>
        <topology evidence="1">Multi-pass membrane protein</topology>
    </subcellularLocation>
</comment>
<feature type="domain" description="Cation efflux protein transmembrane" evidence="6">
    <location>
        <begin position="25"/>
        <end position="203"/>
    </location>
</feature>
<feature type="transmembrane region" description="Helical" evidence="5">
    <location>
        <begin position="178"/>
        <end position="197"/>
    </location>
</feature>
<dbReference type="STRING" id="1274631.LMTR13_09040"/>
<dbReference type="InterPro" id="IPR058533">
    <property type="entry name" value="Cation_efflux_TM"/>
</dbReference>
<dbReference type="GO" id="GO:0008324">
    <property type="term" value="F:monoatomic cation transmembrane transporter activity"/>
    <property type="evidence" value="ECO:0007669"/>
    <property type="project" value="InterPro"/>
</dbReference>